<evidence type="ECO:0000313" key="2">
    <source>
        <dbReference type="EMBL" id="KMQ81457.1"/>
    </source>
</evidence>
<evidence type="ECO:0000313" key="3">
    <source>
        <dbReference type="Proteomes" id="UP000036403"/>
    </source>
</evidence>
<dbReference type="OrthoDB" id="428895at2759"/>
<dbReference type="EMBL" id="LBMM01035325">
    <property type="protein sequence ID" value="KMQ81457.1"/>
    <property type="molecule type" value="Genomic_DNA"/>
</dbReference>
<proteinExistence type="predicted"/>
<feature type="compositionally biased region" description="Basic and acidic residues" evidence="1">
    <location>
        <begin position="72"/>
        <end position="83"/>
    </location>
</feature>
<feature type="non-terminal residue" evidence="2">
    <location>
        <position position="187"/>
    </location>
</feature>
<comment type="caution">
    <text evidence="2">The sequence shown here is derived from an EMBL/GenBank/DDBJ whole genome shotgun (WGS) entry which is preliminary data.</text>
</comment>
<dbReference type="STRING" id="67767.A0A0J7JTC0"/>
<dbReference type="PaxDb" id="67767-A0A0J7JTC0"/>
<feature type="non-terminal residue" evidence="2">
    <location>
        <position position="1"/>
    </location>
</feature>
<protein>
    <submittedName>
        <fullName evidence="2">Uncharacterized protein</fullName>
    </submittedName>
</protein>
<keyword evidence="3" id="KW-1185">Reference proteome</keyword>
<reference evidence="2 3" key="1">
    <citation type="submission" date="2015-04" db="EMBL/GenBank/DDBJ databases">
        <title>Lasius niger genome sequencing.</title>
        <authorList>
            <person name="Konorov E.A."/>
            <person name="Nikitin M.A."/>
            <person name="Kirill M.V."/>
            <person name="Chang P."/>
        </authorList>
    </citation>
    <scope>NUCLEOTIDE SEQUENCE [LARGE SCALE GENOMIC DNA]</scope>
    <source>
        <tissue evidence="2">Whole</tissue>
    </source>
</reference>
<feature type="region of interest" description="Disordered" evidence="1">
    <location>
        <begin position="48"/>
        <end position="136"/>
    </location>
</feature>
<accession>A0A0J7JTC0</accession>
<dbReference type="Proteomes" id="UP000036403">
    <property type="component" value="Unassembled WGS sequence"/>
</dbReference>
<name>A0A0J7JTC0_LASNI</name>
<gene>
    <name evidence="2" type="ORF">RF55_26261</name>
</gene>
<sequence length="187" mass="19863">WELDHTELAWVRDLGRRAVLLGRSLAEMAALRAELERGVLGVHEAVDASGSDNETAGSHARDGQVAAGLDDWDSHPADGSPRDDDGDDSGGDDTPREAIDGVQESFANDDQPESESVAMDLASDSDQGNTAAGDDDQALQAAKTALLSRFSDGAEPEQPDGEAARLRLRVNMRATLDMILTVAGEFY</sequence>
<evidence type="ECO:0000256" key="1">
    <source>
        <dbReference type="SAM" id="MobiDB-lite"/>
    </source>
</evidence>
<dbReference type="AlphaFoldDB" id="A0A0J7JTC0"/>
<organism evidence="2 3">
    <name type="scientific">Lasius niger</name>
    <name type="common">Black garden ant</name>
    <dbReference type="NCBI Taxonomy" id="67767"/>
    <lineage>
        <taxon>Eukaryota</taxon>
        <taxon>Metazoa</taxon>
        <taxon>Ecdysozoa</taxon>
        <taxon>Arthropoda</taxon>
        <taxon>Hexapoda</taxon>
        <taxon>Insecta</taxon>
        <taxon>Pterygota</taxon>
        <taxon>Neoptera</taxon>
        <taxon>Endopterygota</taxon>
        <taxon>Hymenoptera</taxon>
        <taxon>Apocrita</taxon>
        <taxon>Aculeata</taxon>
        <taxon>Formicoidea</taxon>
        <taxon>Formicidae</taxon>
        <taxon>Formicinae</taxon>
        <taxon>Lasius</taxon>
        <taxon>Lasius</taxon>
    </lineage>
</organism>